<dbReference type="Proteomes" id="UP000330807">
    <property type="component" value="Unassembled WGS sequence"/>
</dbReference>
<dbReference type="SUPFAM" id="SSF52540">
    <property type="entry name" value="P-loop containing nucleoside triphosphate hydrolases"/>
    <property type="match status" value="1"/>
</dbReference>
<evidence type="ECO:0000259" key="1">
    <source>
        <dbReference type="Pfam" id="PF13173"/>
    </source>
</evidence>
<proteinExistence type="predicted"/>
<sequence length="455" mass="52305">MLKRKAYDTLLKWKHESAGKTALLIEGARRVGKSTLARTFGETEYKSCLVIDFFQAPAEVKQYFEDYRTDFDSLFLYLSVFYNVKLYEHETLIVFDEVQMYPQARGLIKYLVADGRYDYIETGSLLSIKQNIKDIVIPSEEESLELEPLDFEEFLWGMDEKGLADLIRMSFSKMKPLPDALHRRALSLMREYMLVGGMPEPVSIYVEQRAFAPVDASKRRIVQLYRNDISRFATGYEFKVVSVLDGIPGQLSRHEKRFKLSSLDKNARMRTYEEAFFWLADARIANICYAASEPSVGLSLSMEQTALKCYVADTGLLVTLAFSDNNDTDEDVYRAVLRGDIGLNEGMLTENYVAQSLKANGHRLFFYSQSGKKEGEERMEIDFLVTRPYVNAAGKPRISPIEVKSPRRYGTISLDRFRARFNKKIGTAYVLHPKQLEWDAEARLAHLPLYMAFCL</sequence>
<feature type="domain" description="DUF4143" evidence="2">
    <location>
        <begin position="239"/>
        <end position="405"/>
    </location>
</feature>
<dbReference type="InterPro" id="IPR025420">
    <property type="entry name" value="DUF4143"/>
</dbReference>
<name>A0A5K1IYD2_9ACTN</name>
<dbReference type="PANTHER" id="PTHR33295">
    <property type="entry name" value="ATPASE"/>
    <property type="match status" value="1"/>
</dbReference>
<dbReference type="PANTHER" id="PTHR33295:SF7">
    <property type="entry name" value="ATPASE"/>
    <property type="match status" value="1"/>
</dbReference>
<dbReference type="Pfam" id="PF13635">
    <property type="entry name" value="DUF4143"/>
    <property type="match status" value="1"/>
</dbReference>
<dbReference type="AlphaFoldDB" id="A0A5K1IYD2"/>
<dbReference type="Pfam" id="PF13173">
    <property type="entry name" value="AAA_14"/>
    <property type="match status" value="1"/>
</dbReference>
<dbReference type="InterPro" id="IPR027417">
    <property type="entry name" value="P-loop_NTPase"/>
</dbReference>
<evidence type="ECO:0000259" key="2">
    <source>
        <dbReference type="Pfam" id="PF13635"/>
    </source>
</evidence>
<gene>
    <name evidence="3" type="ORF">LMKDKBCB_01696</name>
</gene>
<feature type="domain" description="AAA" evidence="1">
    <location>
        <begin position="21"/>
        <end position="155"/>
    </location>
</feature>
<protein>
    <submittedName>
        <fullName evidence="3">AAA domain protein</fullName>
    </submittedName>
</protein>
<evidence type="ECO:0000313" key="3">
    <source>
        <dbReference type="EMBL" id="VWL94268.1"/>
    </source>
</evidence>
<evidence type="ECO:0000313" key="4">
    <source>
        <dbReference type="Proteomes" id="UP000330807"/>
    </source>
</evidence>
<dbReference type="EMBL" id="CABWIH010000033">
    <property type="protein sequence ID" value="VWL94268.1"/>
    <property type="molecule type" value="Genomic_DNA"/>
</dbReference>
<accession>A0A5K1IYD2</accession>
<dbReference type="InterPro" id="IPR041682">
    <property type="entry name" value="AAA_14"/>
</dbReference>
<reference evidence="3 4" key="1">
    <citation type="submission" date="2019-10" db="EMBL/GenBank/DDBJ databases">
        <authorList>
            <person name="Wolf R A."/>
        </authorList>
    </citation>
    <scope>NUCLEOTIDE SEQUENCE [LARGE SCALE GENOMIC DNA]</scope>
    <source>
        <strain evidence="3">Collinsella_aerofaciens_AK_138A</strain>
    </source>
</reference>
<organism evidence="3 4">
    <name type="scientific">Collinsella aerofaciens</name>
    <dbReference type="NCBI Taxonomy" id="74426"/>
    <lineage>
        <taxon>Bacteria</taxon>
        <taxon>Bacillati</taxon>
        <taxon>Actinomycetota</taxon>
        <taxon>Coriobacteriia</taxon>
        <taxon>Coriobacteriales</taxon>
        <taxon>Coriobacteriaceae</taxon>
        <taxon>Collinsella</taxon>
    </lineage>
</organism>